<reference evidence="2" key="1">
    <citation type="journal article" date="2023" name="G3 (Bethesda)">
        <title>Genome assembly and association tests identify interacting loci associated with vigor, precocity, and sex in interspecific pistachio rootstocks.</title>
        <authorList>
            <person name="Palmer W."/>
            <person name="Jacygrad E."/>
            <person name="Sagayaradj S."/>
            <person name="Cavanaugh K."/>
            <person name="Han R."/>
            <person name="Bertier L."/>
            <person name="Beede B."/>
            <person name="Kafkas S."/>
            <person name="Golino D."/>
            <person name="Preece J."/>
            <person name="Michelmore R."/>
        </authorList>
    </citation>
    <scope>NUCLEOTIDE SEQUENCE [LARGE SCALE GENOMIC DNA]</scope>
</reference>
<gene>
    <name evidence="1" type="ORF">Pint_15851</name>
</gene>
<evidence type="ECO:0000313" key="2">
    <source>
        <dbReference type="Proteomes" id="UP001163603"/>
    </source>
</evidence>
<accession>A0ACC0ZEK1</accession>
<sequence length="30" mass="3244">MGGCRGCDDRRLCGLMVTDLSCPWVVVMGL</sequence>
<name>A0ACC0ZEK1_9ROSI</name>
<dbReference type="EMBL" id="CM047737">
    <property type="protein sequence ID" value="KAJ0049633.1"/>
    <property type="molecule type" value="Genomic_DNA"/>
</dbReference>
<comment type="caution">
    <text evidence="1">The sequence shown here is derived from an EMBL/GenBank/DDBJ whole genome shotgun (WGS) entry which is preliminary data.</text>
</comment>
<evidence type="ECO:0000313" key="1">
    <source>
        <dbReference type="EMBL" id="KAJ0049633.1"/>
    </source>
</evidence>
<keyword evidence="2" id="KW-1185">Reference proteome</keyword>
<proteinExistence type="predicted"/>
<dbReference type="Proteomes" id="UP001163603">
    <property type="component" value="Chromosome 2"/>
</dbReference>
<protein>
    <submittedName>
        <fullName evidence="1">Uncharacterized protein</fullName>
    </submittedName>
</protein>
<organism evidence="1 2">
    <name type="scientific">Pistacia integerrima</name>
    <dbReference type="NCBI Taxonomy" id="434235"/>
    <lineage>
        <taxon>Eukaryota</taxon>
        <taxon>Viridiplantae</taxon>
        <taxon>Streptophyta</taxon>
        <taxon>Embryophyta</taxon>
        <taxon>Tracheophyta</taxon>
        <taxon>Spermatophyta</taxon>
        <taxon>Magnoliopsida</taxon>
        <taxon>eudicotyledons</taxon>
        <taxon>Gunneridae</taxon>
        <taxon>Pentapetalae</taxon>
        <taxon>rosids</taxon>
        <taxon>malvids</taxon>
        <taxon>Sapindales</taxon>
        <taxon>Anacardiaceae</taxon>
        <taxon>Pistacia</taxon>
    </lineage>
</organism>